<gene>
    <name evidence="1" type="ORF">K1I41_11340</name>
</gene>
<accession>A0ABX8V9M8</accession>
<sequence>MTKTIHVFVALCDNKYQGIVPVPASIGNGQDCKNNLYWGCGYGIRTYFKKSPDWKLIKILPKDGNILERLIFKHTSKQNQYLVADAYDGQYIKQCTKDFLRCSAGQQKSTLKVNNVTIGIGGNAQLLAYIGHNGLMDFSIGESYKNTDGKKRDVIILACYSKMYFEPHLKAANVNPLVWTSHLMCPEAYTIHDAITGYLKNESNEAIRLRAAKAYAKYQKCSEKAARNLLITN</sequence>
<organism evidence="1 2">
    <name type="scientific">Flavobacterium litorale</name>
    <dbReference type="NCBI Taxonomy" id="2856519"/>
    <lineage>
        <taxon>Bacteria</taxon>
        <taxon>Pseudomonadati</taxon>
        <taxon>Bacteroidota</taxon>
        <taxon>Flavobacteriia</taxon>
        <taxon>Flavobacteriales</taxon>
        <taxon>Flavobacteriaceae</taxon>
        <taxon>Flavobacterium</taxon>
    </lineage>
</organism>
<reference evidence="1 2" key="1">
    <citation type="submission" date="2021-07" db="EMBL/GenBank/DDBJ databases">
        <title>Flavobacterium WSW3-B6 sp.nov, isolated from seaweed.</title>
        <authorList>
            <person name="Muhammad N."/>
            <person name="Ho H."/>
            <person name="Lee Y.-J."/>
            <person name="Nguyen T."/>
            <person name="Ho J."/>
            <person name="Kim S.-G."/>
        </authorList>
    </citation>
    <scope>NUCLEOTIDE SEQUENCE [LARGE SCALE GENOMIC DNA]</scope>
    <source>
        <strain evidence="1 2">WSW3-B6</strain>
    </source>
</reference>
<dbReference type="EMBL" id="CP080429">
    <property type="protein sequence ID" value="QYJ69545.1"/>
    <property type="molecule type" value="Genomic_DNA"/>
</dbReference>
<name>A0ABX8V9M8_9FLAO</name>
<evidence type="ECO:0000313" key="1">
    <source>
        <dbReference type="EMBL" id="QYJ69545.1"/>
    </source>
</evidence>
<keyword evidence="2" id="KW-1185">Reference proteome</keyword>
<evidence type="ECO:0000313" key="2">
    <source>
        <dbReference type="Proteomes" id="UP000825381"/>
    </source>
</evidence>
<proteinExistence type="predicted"/>
<dbReference type="Proteomes" id="UP000825381">
    <property type="component" value="Chromosome"/>
</dbReference>
<protein>
    <submittedName>
        <fullName evidence="1">Uncharacterized protein</fullName>
    </submittedName>
</protein>